<dbReference type="EMBL" id="JABCLD010001073">
    <property type="protein sequence ID" value="NMU25398.1"/>
    <property type="molecule type" value="Genomic_DNA"/>
</dbReference>
<feature type="non-terminal residue" evidence="2">
    <location>
        <position position="1"/>
    </location>
</feature>
<name>A0A7Y0X565_VIBPH</name>
<organism evidence="2 3">
    <name type="scientific">Vibrio parahaemolyticus</name>
    <dbReference type="NCBI Taxonomy" id="670"/>
    <lineage>
        <taxon>Bacteria</taxon>
        <taxon>Pseudomonadati</taxon>
        <taxon>Pseudomonadota</taxon>
        <taxon>Gammaproteobacteria</taxon>
        <taxon>Vibrionales</taxon>
        <taxon>Vibrionaceae</taxon>
        <taxon>Vibrio</taxon>
    </lineage>
</organism>
<evidence type="ECO:0000313" key="2">
    <source>
        <dbReference type="EMBL" id="NMU25398.1"/>
    </source>
</evidence>
<dbReference type="GO" id="GO:0004519">
    <property type="term" value="F:endonuclease activity"/>
    <property type="evidence" value="ECO:0007669"/>
    <property type="project" value="UniProtKB-KW"/>
</dbReference>
<keyword evidence="2" id="KW-0378">Hydrolase</keyword>
<dbReference type="InterPro" id="IPR011856">
    <property type="entry name" value="tRNA_endonuc-like_dom_sf"/>
</dbReference>
<evidence type="ECO:0000313" key="3">
    <source>
        <dbReference type="Proteomes" id="UP000555836"/>
    </source>
</evidence>
<dbReference type="Gene3D" id="3.40.1350.10">
    <property type="match status" value="1"/>
</dbReference>
<dbReference type="GO" id="GO:0009307">
    <property type="term" value="P:DNA restriction-modification system"/>
    <property type="evidence" value="ECO:0007669"/>
    <property type="project" value="InterPro"/>
</dbReference>
<keyword evidence="2" id="KW-0540">Nuclease</keyword>
<gene>
    <name evidence="2" type="ORF">HKB21_07175</name>
</gene>
<dbReference type="SUPFAM" id="SSF52980">
    <property type="entry name" value="Restriction endonuclease-like"/>
    <property type="match status" value="1"/>
</dbReference>
<feature type="non-terminal residue" evidence="2">
    <location>
        <position position="82"/>
    </location>
</feature>
<sequence>HEVDVYYQFERSGVIHKVAFECKFKSRRVQKSDVIDFHGKLQDIGNIQGIFVSKSGYQQGAKDYAKHYDIQLLTLDDLPTLN</sequence>
<keyword evidence="2" id="KW-0255">Endonuclease</keyword>
<dbReference type="AlphaFoldDB" id="A0A7Y0X565"/>
<dbReference type="InterPro" id="IPR007560">
    <property type="entry name" value="Restrct_endonuc_IV_Mrr"/>
</dbReference>
<feature type="domain" description="Restriction endonuclease type IV Mrr" evidence="1">
    <location>
        <begin position="2"/>
        <end position="78"/>
    </location>
</feature>
<protein>
    <submittedName>
        <fullName evidence="2">Restriction endonuclease</fullName>
    </submittedName>
</protein>
<dbReference type="InterPro" id="IPR011335">
    <property type="entry name" value="Restrct_endonuc-II-like"/>
</dbReference>
<dbReference type="GO" id="GO:0003677">
    <property type="term" value="F:DNA binding"/>
    <property type="evidence" value="ECO:0007669"/>
    <property type="project" value="InterPro"/>
</dbReference>
<dbReference type="Pfam" id="PF04471">
    <property type="entry name" value="Mrr_cat"/>
    <property type="match status" value="1"/>
</dbReference>
<reference evidence="2 3" key="1">
    <citation type="submission" date="2020-04" db="EMBL/GenBank/DDBJ databases">
        <title>Whole-genome sequencing of Vibrio spp. from China reveals different genetic environments of blaCTX-M-14 among diverse lineages.</title>
        <authorList>
            <person name="Zheng Z."/>
            <person name="Ye L."/>
            <person name="Chen S."/>
        </authorList>
    </citation>
    <scope>NUCLEOTIDE SEQUENCE [LARGE SCALE GENOMIC DNA]</scope>
    <source>
        <strain evidence="2 3">Vb0574</strain>
    </source>
</reference>
<proteinExistence type="predicted"/>
<evidence type="ECO:0000259" key="1">
    <source>
        <dbReference type="Pfam" id="PF04471"/>
    </source>
</evidence>
<accession>A0A7Y0X565</accession>
<dbReference type="Proteomes" id="UP000555836">
    <property type="component" value="Unassembled WGS sequence"/>
</dbReference>
<comment type="caution">
    <text evidence="2">The sequence shown here is derived from an EMBL/GenBank/DDBJ whole genome shotgun (WGS) entry which is preliminary data.</text>
</comment>